<evidence type="ECO:0000256" key="4">
    <source>
        <dbReference type="ARBA" id="ARBA00022801"/>
    </source>
</evidence>
<evidence type="ECO:0000256" key="10">
    <source>
        <dbReference type="ARBA" id="ARBA00061052"/>
    </source>
</evidence>
<organism evidence="14 15">
    <name type="scientific">Sandaracinobacter neustonicus</name>
    <dbReference type="NCBI Taxonomy" id="1715348"/>
    <lineage>
        <taxon>Bacteria</taxon>
        <taxon>Pseudomonadati</taxon>
        <taxon>Pseudomonadota</taxon>
        <taxon>Alphaproteobacteria</taxon>
        <taxon>Sphingomonadales</taxon>
        <taxon>Sphingosinicellaceae</taxon>
        <taxon>Sandaracinobacter</taxon>
    </lineage>
</organism>
<accession>A0A501XGW3</accession>
<dbReference type="PROSITE" id="PS51722">
    <property type="entry name" value="G_TR_2"/>
    <property type="match status" value="1"/>
</dbReference>
<dbReference type="Gene3D" id="3.30.70.2570">
    <property type="entry name" value="Elongation factor 4, C-terminal domain"/>
    <property type="match status" value="1"/>
</dbReference>
<dbReference type="Pfam" id="PF06421">
    <property type="entry name" value="LepA_C"/>
    <property type="match status" value="1"/>
</dbReference>
<dbReference type="SUPFAM" id="SSF54980">
    <property type="entry name" value="EF-G C-terminal domain-like"/>
    <property type="match status" value="2"/>
</dbReference>
<dbReference type="GO" id="GO:0045727">
    <property type="term" value="P:positive regulation of translation"/>
    <property type="evidence" value="ECO:0007669"/>
    <property type="project" value="UniProtKB-UniRule"/>
</dbReference>
<evidence type="ECO:0000256" key="2">
    <source>
        <dbReference type="ARBA" id="ARBA00022475"/>
    </source>
</evidence>
<dbReference type="GO" id="GO:0005886">
    <property type="term" value="C:plasma membrane"/>
    <property type="evidence" value="ECO:0007669"/>
    <property type="project" value="UniProtKB-SubCell"/>
</dbReference>
<evidence type="ECO:0000256" key="8">
    <source>
        <dbReference type="ARBA" id="ARBA00050293"/>
    </source>
</evidence>
<dbReference type="InterPro" id="IPR031157">
    <property type="entry name" value="G_TR_CS"/>
</dbReference>
<dbReference type="InterPro" id="IPR035654">
    <property type="entry name" value="LepA_IV"/>
</dbReference>
<comment type="function">
    <text evidence="9 12">Required for accurate and efficient protein synthesis under certain stress conditions. May act as a fidelity factor of the translation reaction, by catalyzing a one-codon backward translocation of tRNAs on improperly translocated ribosomes. Back-translocation proceeds from a post-translocation (POST) complex to a pre-translocation (PRE) complex, thus giving elongation factor G a second chance to translocate the tRNAs correctly. Binds to ribosomes in a GTP-dependent manner.</text>
</comment>
<dbReference type="CDD" id="cd03699">
    <property type="entry name" value="EF4_II"/>
    <property type="match status" value="1"/>
</dbReference>
<dbReference type="PANTHER" id="PTHR43512:SF4">
    <property type="entry name" value="TRANSLATION FACTOR GUF1 HOMOLOG, CHLOROPLASTIC"/>
    <property type="match status" value="1"/>
</dbReference>
<keyword evidence="7 12" id="KW-0472">Membrane</keyword>
<gene>
    <name evidence="12 14" type="primary">lepA</name>
    <name evidence="14" type="ORF">FJQ54_13715</name>
</gene>
<dbReference type="AlphaFoldDB" id="A0A501XGW3"/>
<dbReference type="PROSITE" id="PS00301">
    <property type="entry name" value="G_TR_1"/>
    <property type="match status" value="1"/>
</dbReference>
<dbReference type="GO" id="GO:0003746">
    <property type="term" value="F:translation elongation factor activity"/>
    <property type="evidence" value="ECO:0007669"/>
    <property type="project" value="UniProtKB-UniRule"/>
</dbReference>
<evidence type="ECO:0000256" key="1">
    <source>
        <dbReference type="ARBA" id="ARBA00005454"/>
    </source>
</evidence>
<dbReference type="Gene3D" id="2.40.30.10">
    <property type="entry name" value="Translation factors"/>
    <property type="match status" value="1"/>
</dbReference>
<dbReference type="Gene3D" id="3.40.50.300">
    <property type="entry name" value="P-loop containing nucleotide triphosphate hydrolases"/>
    <property type="match status" value="1"/>
</dbReference>
<dbReference type="InterPro" id="IPR000640">
    <property type="entry name" value="EFG_V-like"/>
</dbReference>
<dbReference type="Pfam" id="PF00679">
    <property type="entry name" value="EFG_C"/>
    <property type="match status" value="1"/>
</dbReference>
<dbReference type="Gene3D" id="3.30.70.240">
    <property type="match status" value="1"/>
</dbReference>
<dbReference type="EC" id="3.6.5.n1" evidence="11 12"/>
<keyword evidence="3 12" id="KW-0547">Nucleotide-binding</keyword>
<reference evidence="14 15" key="1">
    <citation type="submission" date="2019-06" db="EMBL/GenBank/DDBJ databases">
        <authorList>
            <person name="Lee I."/>
            <person name="Jang G.I."/>
            <person name="Hwang C.Y."/>
        </authorList>
    </citation>
    <scope>NUCLEOTIDE SEQUENCE [LARGE SCALE GENOMIC DNA]</scope>
    <source>
        <strain evidence="14 15">PAMC 28131</strain>
    </source>
</reference>
<keyword evidence="14" id="KW-0251">Elongation factor</keyword>
<dbReference type="HAMAP" id="MF_00071">
    <property type="entry name" value="LepA"/>
    <property type="match status" value="1"/>
</dbReference>
<keyword evidence="15" id="KW-1185">Reference proteome</keyword>
<dbReference type="PANTHER" id="PTHR43512">
    <property type="entry name" value="TRANSLATION FACTOR GUF1-RELATED"/>
    <property type="match status" value="1"/>
</dbReference>
<evidence type="ECO:0000313" key="15">
    <source>
        <dbReference type="Proteomes" id="UP000319897"/>
    </source>
</evidence>
<comment type="similarity">
    <text evidence="10">Belongs to the GTP-binding elongation factor family. LepA subfamily.</text>
</comment>
<evidence type="ECO:0000256" key="9">
    <source>
        <dbReference type="ARBA" id="ARBA00057626"/>
    </source>
</evidence>
<dbReference type="InterPro" id="IPR006297">
    <property type="entry name" value="EF-4"/>
</dbReference>
<dbReference type="CDD" id="cd01890">
    <property type="entry name" value="LepA"/>
    <property type="match status" value="1"/>
</dbReference>
<comment type="subcellular location">
    <subcellularLocation>
        <location evidence="12">Cell membrane</location>
        <topology evidence="12">Peripheral membrane protein</topology>
        <orientation evidence="12">Cytoplasmic side</orientation>
    </subcellularLocation>
</comment>
<dbReference type="GO" id="GO:0097216">
    <property type="term" value="F:guanosine tetraphosphate binding"/>
    <property type="evidence" value="ECO:0007669"/>
    <property type="project" value="UniProtKB-ARBA"/>
</dbReference>
<evidence type="ECO:0000256" key="5">
    <source>
        <dbReference type="ARBA" id="ARBA00022917"/>
    </source>
</evidence>
<dbReference type="RefSeq" id="WP_140928980.1">
    <property type="nucleotide sequence ID" value="NZ_VFSU01000030.1"/>
</dbReference>
<dbReference type="InterPro" id="IPR027417">
    <property type="entry name" value="P-loop_NTPase"/>
</dbReference>
<evidence type="ECO:0000256" key="11">
    <source>
        <dbReference type="ARBA" id="ARBA00066744"/>
    </source>
</evidence>
<name>A0A501XGW3_9SPHN</name>
<comment type="catalytic activity">
    <reaction evidence="8 12">
        <text>GTP + H2O = GDP + phosphate + H(+)</text>
        <dbReference type="Rhea" id="RHEA:19669"/>
        <dbReference type="ChEBI" id="CHEBI:15377"/>
        <dbReference type="ChEBI" id="CHEBI:15378"/>
        <dbReference type="ChEBI" id="CHEBI:37565"/>
        <dbReference type="ChEBI" id="CHEBI:43474"/>
        <dbReference type="ChEBI" id="CHEBI:58189"/>
        <dbReference type="EC" id="3.6.5.n1"/>
    </reaction>
</comment>
<keyword evidence="4 12" id="KW-0378">Hydrolase</keyword>
<dbReference type="NCBIfam" id="TIGR00231">
    <property type="entry name" value="small_GTP"/>
    <property type="match status" value="1"/>
</dbReference>
<dbReference type="GO" id="GO:0005525">
    <property type="term" value="F:GTP binding"/>
    <property type="evidence" value="ECO:0007669"/>
    <property type="project" value="UniProtKB-UniRule"/>
</dbReference>
<dbReference type="Pfam" id="PF03144">
    <property type="entry name" value="GTP_EFTU_D2"/>
    <property type="match status" value="1"/>
</dbReference>
<proteinExistence type="inferred from homology"/>
<sequence>MASVPPTDLSRIRNFSIIAHIDHGKSTLADRLIQATGGLSDREMSAQVLDNMDIEKERGITIKAQTVRLDYKAKDGKSYILNLMDTPGHVDFAYEVSRSLAACEGALLVVDAAQGVEAQTLANVYQSIEHDHEIVPVINKVDLPSAEPEKVKAEIEEIIGLDASEAVLASAKSGLGIGDVLEAIVTKIPPPKGDANAPLKAMLVDSWYDPYLGVVILVRVIDGVIRKGQNVKFMAGGTEHLVDRVGAFRPKIEQLPQLSPGEIGFITAQIKEIAQARVGDTITDVKRPAAQALPGFKEVQPVVFCGLFPTDAADFEKLRDSIYKLRLNDASFSFEMETSAALGFGFRCGFLGLLHLEIIQERLSREYDLDLITTAPSVVYKVFLTDGTEIELHNPADMPDPVKIDHMEEPWIEAVIYVPDEHLGAILKLCQDRRGIQKNLTYVGGRAQLTYELPLNEVVFDFYDRLKSISRGYASFDYHQTGYREGDLVKMSILVNGEQVDALSMIVHRDAAEARGRHMCERLKDLIPRHLFKIPIQAAIGAKVIARETIAAMRKDVTAKCYGGDISRKKKLLEKQKEGKKRMRQYGSVDIPQEAFIAALRMGDE</sequence>
<dbReference type="FunFam" id="3.30.70.240:FF:000007">
    <property type="entry name" value="Translation factor GUF1, mitochondrial"/>
    <property type="match status" value="1"/>
</dbReference>
<protein>
    <recommendedName>
        <fullName evidence="11 12">Elongation factor 4</fullName>
        <shortName evidence="12">EF-4</shortName>
        <ecNumber evidence="11 12">3.6.5.n1</ecNumber>
    </recommendedName>
    <alternativeName>
        <fullName evidence="12">Ribosomal back-translocase LepA</fullName>
    </alternativeName>
</protein>
<dbReference type="NCBIfam" id="TIGR01393">
    <property type="entry name" value="lepA"/>
    <property type="match status" value="1"/>
</dbReference>
<dbReference type="SUPFAM" id="SSF52540">
    <property type="entry name" value="P-loop containing nucleoside triphosphate hydrolases"/>
    <property type="match status" value="1"/>
</dbReference>
<dbReference type="FunFam" id="2.40.30.10:FF:000015">
    <property type="entry name" value="Translation factor GUF1, mitochondrial"/>
    <property type="match status" value="1"/>
</dbReference>
<keyword evidence="2 12" id="KW-1003">Cell membrane</keyword>
<keyword evidence="5 12" id="KW-0648">Protein biosynthesis</keyword>
<feature type="domain" description="Tr-type G" evidence="13">
    <location>
        <begin position="10"/>
        <end position="192"/>
    </location>
</feature>
<dbReference type="EMBL" id="VFSU01000030">
    <property type="protein sequence ID" value="TPE59533.1"/>
    <property type="molecule type" value="Genomic_DNA"/>
</dbReference>
<evidence type="ECO:0000259" key="13">
    <source>
        <dbReference type="PROSITE" id="PS51722"/>
    </source>
</evidence>
<dbReference type="PRINTS" id="PR00315">
    <property type="entry name" value="ELONGATNFCT"/>
</dbReference>
<dbReference type="Proteomes" id="UP000319897">
    <property type="component" value="Unassembled WGS sequence"/>
</dbReference>
<dbReference type="FunFam" id="3.30.70.2570:FF:000001">
    <property type="entry name" value="Translation factor GUF1, mitochondrial"/>
    <property type="match status" value="1"/>
</dbReference>
<dbReference type="Gene3D" id="3.30.70.870">
    <property type="entry name" value="Elongation Factor G (Translational Gtpase), domain 3"/>
    <property type="match status" value="1"/>
</dbReference>
<evidence type="ECO:0000256" key="3">
    <source>
        <dbReference type="ARBA" id="ARBA00022741"/>
    </source>
</evidence>
<dbReference type="InterPro" id="IPR038363">
    <property type="entry name" value="LepA_C_sf"/>
</dbReference>
<dbReference type="InterPro" id="IPR005225">
    <property type="entry name" value="Small_GTP-bd"/>
</dbReference>
<dbReference type="InterPro" id="IPR000795">
    <property type="entry name" value="T_Tr_GTP-bd_dom"/>
</dbReference>
<dbReference type="InterPro" id="IPR035647">
    <property type="entry name" value="EFG_III/V"/>
</dbReference>
<keyword evidence="6 12" id="KW-0342">GTP-binding</keyword>
<dbReference type="InterPro" id="IPR004161">
    <property type="entry name" value="EFTu-like_2"/>
</dbReference>
<feature type="binding site" evidence="12">
    <location>
        <begin position="139"/>
        <end position="142"/>
    </location>
    <ligand>
        <name>GTP</name>
        <dbReference type="ChEBI" id="CHEBI:37565"/>
    </ligand>
</feature>
<dbReference type="CDD" id="cd16260">
    <property type="entry name" value="EF4_III"/>
    <property type="match status" value="1"/>
</dbReference>
<evidence type="ECO:0000256" key="7">
    <source>
        <dbReference type="ARBA" id="ARBA00023136"/>
    </source>
</evidence>
<dbReference type="GO" id="GO:0003924">
    <property type="term" value="F:GTPase activity"/>
    <property type="evidence" value="ECO:0007669"/>
    <property type="project" value="UniProtKB-UniRule"/>
</dbReference>
<dbReference type="Pfam" id="PF00009">
    <property type="entry name" value="GTP_EFTU"/>
    <property type="match status" value="1"/>
</dbReference>
<dbReference type="OrthoDB" id="9802948at2"/>
<feature type="binding site" evidence="12">
    <location>
        <begin position="22"/>
        <end position="27"/>
    </location>
    <ligand>
        <name>GTP</name>
        <dbReference type="ChEBI" id="CHEBI:37565"/>
    </ligand>
</feature>
<evidence type="ECO:0000313" key="14">
    <source>
        <dbReference type="EMBL" id="TPE59533.1"/>
    </source>
</evidence>
<dbReference type="InterPro" id="IPR013842">
    <property type="entry name" value="LepA_CTD"/>
</dbReference>
<dbReference type="CDD" id="cd03709">
    <property type="entry name" value="lepA_C"/>
    <property type="match status" value="1"/>
</dbReference>
<dbReference type="GO" id="GO:0043022">
    <property type="term" value="F:ribosome binding"/>
    <property type="evidence" value="ECO:0007669"/>
    <property type="project" value="UniProtKB-UniRule"/>
</dbReference>
<dbReference type="FunFam" id="3.30.70.870:FF:000004">
    <property type="entry name" value="Translation factor GUF1, mitochondrial"/>
    <property type="match status" value="1"/>
</dbReference>
<comment type="caution">
    <text evidence="14">The sequence shown here is derived from an EMBL/GenBank/DDBJ whole genome shotgun (WGS) entry which is preliminary data.</text>
</comment>
<dbReference type="FunFam" id="3.40.50.300:FF:000078">
    <property type="entry name" value="Elongation factor 4"/>
    <property type="match status" value="1"/>
</dbReference>
<comment type="similarity">
    <text evidence="1 12">Belongs to the TRAFAC class translation factor GTPase superfamily. Classic translation factor GTPase family. LepA subfamily.</text>
</comment>
<evidence type="ECO:0000256" key="12">
    <source>
        <dbReference type="HAMAP-Rule" id="MF_00071"/>
    </source>
</evidence>
<evidence type="ECO:0000256" key="6">
    <source>
        <dbReference type="ARBA" id="ARBA00023134"/>
    </source>
</evidence>